<gene>
    <name evidence="2" type="ORF">SAMN04487860_102281</name>
</gene>
<protein>
    <submittedName>
        <fullName evidence="2">Acyl-CoA thioester hydrolase</fullName>
    </submittedName>
</protein>
<accession>A0A1M7HDL0</accession>
<dbReference type="InterPro" id="IPR029069">
    <property type="entry name" value="HotDog_dom_sf"/>
</dbReference>
<dbReference type="Pfam" id="PF13279">
    <property type="entry name" value="4HBT_2"/>
    <property type="match status" value="1"/>
</dbReference>
<name>A0A1M7HDL0_RUMFL</name>
<dbReference type="PIRSF" id="PIRSF003230">
    <property type="entry name" value="YbgC"/>
    <property type="match status" value="1"/>
</dbReference>
<keyword evidence="1 2" id="KW-0378">Hydrolase</keyword>
<dbReference type="InterPro" id="IPR006684">
    <property type="entry name" value="YbgC/YbaW"/>
</dbReference>
<dbReference type="Gene3D" id="3.10.129.10">
    <property type="entry name" value="Hotdog Thioesterase"/>
    <property type="match status" value="1"/>
</dbReference>
<evidence type="ECO:0000313" key="3">
    <source>
        <dbReference type="Proteomes" id="UP000184394"/>
    </source>
</evidence>
<evidence type="ECO:0000313" key="2">
    <source>
        <dbReference type="EMBL" id="SHM26443.1"/>
    </source>
</evidence>
<dbReference type="GO" id="GO:0016787">
    <property type="term" value="F:hydrolase activity"/>
    <property type="evidence" value="ECO:0007669"/>
    <property type="project" value="UniProtKB-KW"/>
</dbReference>
<sequence length="131" mass="15495">MFFIMKQTKWGGVHHSNYIRFFDEARVDYLKQADIPFDMLEQLGILLHTLSLNCEYKRPLVFDEPFSVYGTLVKFNGTTLELDYRVVSEKSGEVNAIGHSLHCLTDKNMKPIRLKNKYPDIYNRFLEYLKH</sequence>
<dbReference type="AlphaFoldDB" id="A0A1M7HDL0"/>
<organism evidence="2 3">
    <name type="scientific">Ruminococcus flavefaciens</name>
    <dbReference type="NCBI Taxonomy" id="1265"/>
    <lineage>
        <taxon>Bacteria</taxon>
        <taxon>Bacillati</taxon>
        <taxon>Bacillota</taxon>
        <taxon>Clostridia</taxon>
        <taxon>Eubacteriales</taxon>
        <taxon>Oscillospiraceae</taxon>
        <taxon>Ruminococcus</taxon>
    </lineage>
</organism>
<dbReference type="Proteomes" id="UP000184394">
    <property type="component" value="Unassembled WGS sequence"/>
</dbReference>
<proteinExistence type="predicted"/>
<reference evidence="2 3" key="1">
    <citation type="submission" date="2016-11" db="EMBL/GenBank/DDBJ databases">
        <authorList>
            <person name="Jaros S."/>
            <person name="Januszkiewicz K."/>
            <person name="Wedrychowicz H."/>
        </authorList>
    </citation>
    <scope>NUCLEOTIDE SEQUENCE [LARGE SCALE GENOMIC DNA]</scope>
    <source>
        <strain evidence="2 3">Y1</strain>
    </source>
</reference>
<dbReference type="EMBL" id="FRCT01000002">
    <property type="protein sequence ID" value="SHM26443.1"/>
    <property type="molecule type" value="Genomic_DNA"/>
</dbReference>
<dbReference type="SUPFAM" id="SSF54637">
    <property type="entry name" value="Thioesterase/thiol ester dehydrase-isomerase"/>
    <property type="match status" value="1"/>
</dbReference>
<dbReference type="CDD" id="cd00586">
    <property type="entry name" value="4HBT"/>
    <property type="match status" value="1"/>
</dbReference>
<evidence type="ECO:0000256" key="1">
    <source>
        <dbReference type="ARBA" id="ARBA00022801"/>
    </source>
</evidence>